<sequence>MAAALDDMAAGSPPKAFPFCDIRSDADWWADCAHPAELECYFSSALKRLGNRALGVKARKRLFVALWQSFPLADRQAFLSRVDADGRFCKGGA</sequence>
<dbReference type="EMBL" id="CP024899">
    <property type="protein sequence ID" value="ATX67936.1"/>
    <property type="molecule type" value="Genomic_DNA"/>
</dbReference>
<keyword evidence="2" id="KW-1185">Reference proteome</keyword>
<protein>
    <submittedName>
        <fullName evidence="1">Uncharacterized protein</fullName>
    </submittedName>
</protein>
<reference evidence="1 2" key="1">
    <citation type="submission" date="2017-11" db="EMBL/GenBank/DDBJ databases">
        <title>Revised Sequence and Annotation of the Rhodobaca barguzinensis strain alga05 Genome.</title>
        <authorList>
            <person name="Kopejtka K."/>
            <person name="Tomasch J.M."/>
            <person name="Bunk B."/>
            <person name="Koblizek M."/>
        </authorList>
    </citation>
    <scope>NUCLEOTIDE SEQUENCE [LARGE SCALE GENOMIC DNA]</scope>
    <source>
        <strain evidence="2">alga05</strain>
    </source>
</reference>
<dbReference type="STRING" id="441209.GCA_001870665_02760"/>
<evidence type="ECO:0000313" key="2">
    <source>
        <dbReference type="Proteomes" id="UP000228948"/>
    </source>
</evidence>
<evidence type="ECO:0000313" key="1">
    <source>
        <dbReference type="EMBL" id="ATX67936.1"/>
    </source>
</evidence>
<gene>
    <name evidence="1" type="ORF">BG454_14880</name>
</gene>
<dbReference type="OrthoDB" id="7851001at2"/>
<accession>A0A2K8KG14</accession>
<dbReference type="AlphaFoldDB" id="A0A2K8KG14"/>
<dbReference type="KEGG" id="rbg:BG454_14880"/>
<organism evidence="1 2">
    <name type="scientific">Roseinatronobacter bogoriensis subsp. barguzinensis</name>
    <dbReference type="NCBI Taxonomy" id="441209"/>
    <lineage>
        <taxon>Bacteria</taxon>
        <taxon>Pseudomonadati</taxon>
        <taxon>Pseudomonadota</taxon>
        <taxon>Alphaproteobacteria</taxon>
        <taxon>Rhodobacterales</taxon>
        <taxon>Paracoccaceae</taxon>
        <taxon>Roseinatronobacter</taxon>
    </lineage>
</organism>
<dbReference type="Proteomes" id="UP000228948">
    <property type="component" value="Chromosome"/>
</dbReference>
<name>A0A2K8KG14_9RHOB</name>
<proteinExistence type="predicted"/>